<dbReference type="AlphaFoldDB" id="A0A315G0P8"/>
<proteinExistence type="inferred from homology"/>
<evidence type="ECO:0000313" key="7">
    <source>
        <dbReference type="Proteomes" id="UP000251341"/>
    </source>
</evidence>
<dbReference type="PANTHER" id="PTHR30537">
    <property type="entry name" value="HTH-TYPE TRANSCRIPTIONAL REGULATOR"/>
    <property type="match status" value="1"/>
</dbReference>
<feature type="domain" description="HTH lysR-type" evidence="5">
    <location>
        <begin position="1"/>
        <end position="59"/>
    </location>
</feature>
<keyword evidence="2" id="KW-0805">Transcription regulation</keyword>
<evidence type="ECO:0000256" key="3">
    <source>
        <dbReference type="ARBA" id="ARBA00023125"/>
    </source>
</evidence>
<comment type="caution">
    <text evidence="6">The sequence shown here is derived from an EMBL/GenBank/DDBJ whole genome shotgun (WGS) entry which is preliminary data.</text>
</comment>
<dbReference type="Pfam" id="PF00126">
    <property type="entry name" value="HTH_1"/>
    <property type="match status" value="1"/>
</dbReference>
<dbReference type="PANTHER" id="PTHR30537:SF5">
    <property type="entry name" value="HTH-TYPE TRANSCRIPTIONAL ACTIVATOR TTDR-RELATED"/>
    <property type="match status" value="1"/>
</dbReference>
<organism evidence="6 7">
    <name type="scientific">Limnohabitans curvus</name>
    <dbReference type="NCBI Taxonomy" id="323423"/>
    <lineage>
        <taxon>Bacteria</taxon>
        <taxon>Pseudomonadati</taxon>
        <taxon>Pseudomonadota</taxon>
        <taxon>Betaproteobacteria</taxon>
        <taxon>Burkholderiales</taxon>
        <taxon>Comamonadaceae</taxon>
        <taxon>Limnohabitans</taxon>
    </lineage>
</organism>
<dbReference type="FunFam" id="1.10.10.10:FF:000001">
    <property type="entry name" value="LysR family transcriptional regulator"/>
    <property type="match status" value="1"/>
</dbReference>
<sequence length="313" mass="34198">MDKLKAFESFVSVALKGSLTAAAKAEGVAPAIMGRRLDSLEAHLGVKLLVRTTRRITLTHEGTAFLEDCQRLLADVANAEASVSAGGLKASGHLRITAPAGFGRRHVAPLVPKFHSMHPDVTVSLNLSDRVVDLAAEGFDCAVRVGDLPDSSLVSVRMADNRRLCVATPEFLKRYGTPKVPSDLMRFRCLTLSSDASQTRGWAFRVPVTGKLLDSQTHEVIHLRPSGPMDCSDGQVLHDWCLAGHGIAWRSTWEVESEISSGQLVPVLEEFAAPPNGIYAVFSQRKHLPLRLRLWIDFLKDHYGHASYWSSAA</sequence>
<dbReference type="SUPFAM" id="SSF53850">
    <property type="entry name" value="Periplasmic binding protein-like II"/>
    <property type="match status" value="1"/>
</dbReference>
<dbReference type="EMBL" id="NESP01000001">
    <property type="protein sequence ID" value="PUE59237.1"/>
    <property type="molecule type" value="Genomic_DNA"/>
</dbReference>
<dbReference type="RefSeq" id="WP_108360436.1">
    <property type="nucleotide sequence ID" value="NZ_NESP01000001.1"/>
</dbReference>
<keyword evidence="7" id="KW-1185">Reference proteome</keyword>
<accession>A0A315G0P8</accession>
<dbReference type="Pfam" id="PF03466">
    <property type="entry name" value="LysR_substrate"/>
    <property type="match status" value="1"/>
</dbReference>
<evidence type="ECO:0000313" key="6">
    <source>
        <dbReference type="EMBL" id="PUE59237.1"/>
    </source>
</evidence>
<dbReference type="InterPro" id="IPR005119">
    <property type="entry name" value="LysR_subst-bd"/>
</dbReference>
<dbReference type="Gene3D" id="1.10.10.10">
    <property type="entry name" value="Winged helix-like DNA-binding domain superfamily/Winged helix DNA-binding domain"/>
    <property type="match status" value="1"/>
</dbReference>
<keyword evidence="3" id="KW-0238">DNA-binding</keyword>
<dbReference type="InterPro" id="IPR036388">
    <property type="entry name" value="WH-like_DNA-bd_sf"/>
</dbReference>
<protein>
    <submittedName>
        <fullName evidence="6">LysR family transcriptional regulator</fullName>
    </submittedName>
</protein>
<dbReference type="PROSITE" id="PS50931">
    <property type="entry name" value="HTH_LYSR"/>
    <property type="match status" value="1"/>
</dbReference>
<dbReference type="InterPro" id="IPR036390">
    <property type="entry name" value="WH_DNA-bd_sf"/>
</dbReference>
<evidence type="ECO:0000259" key="5">
    <source>
        <dbReference type="PROSITE" id="PS50931"/>
    </source>
</evidence>
<dbReference type="Proteomes" id="UP000251341">
    <property type="component" value="Unassembled WGS sequence"/>
</dbReference>
<dbReference type="InterPro" id="IPR000847">
    <property type="entry name" value="LysR_HTH_N"/>
</dbReference>
<dbReference type="FunFam" id="3.40.190.290:FF:000001">
    <property type="entry name" value="Transcriptional regulator, LysR family"/>
    <property type="match status" value="1"/>
</dbReference>
<gene>
    <name evidence="6" type="ORF">B9Z44_06425</name>
</gene>
<comment type="similarity">
    <text evidence="1">Belongs to the LysR transcriptional regulatory family.</text>
</comment>
<reference evidence="6 7" key="1">
    <citation type="submission" date="2017-04" db="EMBL/GenBank/DDBJ databases">
        <title>Unexpected and diverse lifestyles within the genus Limnohabitans.</title>
        <authorList>
            <person name="Kasalicky V."/>
            <person name="Mehrshad M."/>
            <person name="Andrei S.-A."/>
            <person name="Salcher M."/>
            <person name="Kratochvilova H."/>
            <person name="Simek K."/>
            <person name="Ghai R."/>
        </authorList>
    </citation>
    <scope>NUCLEOTIDE SEQUENCE [LARGE SCALE GENOMIC DNA]</scope>
    <source>
        <strain evidence="6 7">MWH-C5</strain>
    </source>
</reference>
<name>A0A315G0P8_9BURK</name>
<dbReference type="CDD" id="cd08422">
    <property type="entry name" value="PBP2_CrgA_like"/>
    <property type="match status" value="1"/>
</dbReference>
<dbReference type="GO" id="GO:0003677">
    <property type="term" value="F:DNA binding"/>
    <property type="evidence" value="ECO:0007669"/>
    <property type="project" value="UniProtKB-KW"/>
</dbReference>
<dbReference type="SUPFAM" id="SSF46785">
    <property type="entry name" value="Winged helix' DNA-binding domain"/>
    <property type="match status" value="1"/>
</dbReference>
<evidence type="ECO:0000256" key="4">
    <source>
        <dbReference type="ARBA" id="ARBA00023163"/>
    </source>
</evidence>
<dbReference type="Gene3D" id="3.40.190.290">
    <property type="match status" value="1"/>
</dbReference>
<keyword evidence="4" id="KW-0804">Transcription</keyword>
<dbReference type="InterPro" id="IPR058163">
    <property type="entry name" value="LysR-type_TF_proteobact-type"/>
</dbReference>
<evidence type="ECO:0000256" key="1">
    <source>
        <dbReference type="ARBA" id="ARBA00009437"/>
    </source>
</evidence>
<dbReference type="GO" id="GO:0003700">
    <property type="term" value="F:DNA-binding transcription factor activity"/>
    <property type="evidence" value="ECO:0007669"/>
    <property type="project" value="InterPro"/>
</dbReference>
<evidence type="ECO:0000256" key="2">
    <source>
        <dbReference type="ARBA" id="ARBA00023015"/>
    </source>
</evidence>